<gene>
    <name evidence="1" type="ORF">BEMITA_LOCUS6790</name>
</gene>
<evidence type="ECO:0008006" key="3">
    <source>
        <dbReference type="Google" id="ProtNLM"/>
    </source>
</evidence>
<keyword evidence="2" id="KW-1185">Reference proteome</keyword>
<dbReference type="PANTHER" id="PTHR21261:SF6">
    <property type="entry name" value="BEATEN PATH IIA-RELATED"/>
    <property type="match status" value="1"/>
</dbReference>
<dbReference type="Proteomes" id="UP001152759">
    <property type="component" value="Chromosome 4"/>
</dbReference>
<organism evidence="1 2">
    <name type="scientific">Bemisia tabaci</name>
    <name type="common">Sweetpotato whitefly</name>
    <name type="synonym">Aleurodes tabaci</name>
    <dbReference type="NCBI Taxonomy" id="7038"/>
    <lineage>
        <taxon>Eukaryota</taxon>
        <taxon>Metazoa</taxon>
        <taxon>Ecdysozoa</taxon>
        <taxon>Arthropoda</taxon>
        <taxon>Hexapoda</taxon>
        <taxon>Insecta</taxon>
        <taxon>Pterygota</taxon>
        <taxon>Neoptera</taxon>
        <taxon>Paraneoptera</taxon>
        <taxon>Hemiptera</taxon>
        <taxon>Sternorrhyncha</taxon>
        <taxon>Aleyrodoidea</taxon>
        <taxon>Aleyrodidae</taxon>
        <taxon>Aleyrodinae</taxon>
        <taxon>Bemisia</taxon>
    </lineage>
</organism>
<accession>A0A9P0ABH2</accession>
<reference evidence="1" key="1">
    <citation type="submission" date="2021-12" db="EMBL/GenBank/DDBJ databases">
        <authorList>
            <person name="King R."/>
        </authorList>
    </citation>
    <scope>NUCLEOTIDE SEQUENCE</scope>
</reference>
<protein>
    <recommendedName>
        <fullName evidence="3">Ig-like domain-containing protein</fullName>
    </recommendedName>
</protein>
<evidence type="ECO:0000313" key="1">
    <source>
        <dbReference type="EMBL" id="CAH0387822.1"/>
    </source>
</evidence>
<dbReference type="PANTHER" id="PTHR21261">
    <property type="entry name" value="BEAT PROTEIN"/>
    <property type="match status" value="1"/>
</dbReference>
<sequence>MVCISSTLCAAVLVWIGIGRDVFGLRNVRLSVSPPTVKRGEGAALDCIYDLEHAPLYSFKLYRGYHEFYRFSPNHVPENKAFPLPGVTVDLARSNASRAVLHGVGFHFSGNITCEVTTDAPDFVTVAVSKDVMVVELPEDSPLLMTERNKYEPGETLRANCSSLPSRPVASLSFLLNNAPVNATISSSEQDDEWRSRSRISLELPLSSWHFSAGGQLDLKCTALVGEFYLDTRTVQLGSRSSGPVPERVFGSSSSHNPVNFIILIVTYASTFNAGVIS</sequence>
<dbReference type="AlphaFoldDB" id="A0A9P0ABH2"/>
<evidence type="ECO:0000313" key="2">
    <source>
        <dbReference type="Proteomes" id="UP001152759"/>
    </source>
</evidence>
<name>A0A9P0ABH2_BEMTA</name>
<dbReference type="EMBL" id="OU963865">
    <property type="protein sequence ID" value="CAH0387822.1"/>
    <property type="molecule type" value="Genomic_DNA"/>
</dbReference>
<proteinExistence type="predicted"/>